<evidence type="ECO:0000313" key="1">
    <source>
        <dbReference type="EMBL" id="SFD92977.1"/>
    </source>
</evidence>
<accession>A0A1I1WCV2</accession>
<evidence type="ECO:0000313" key="2">
    <source>
        <dbReference type="Proteomes" id="UP000243950"/>
    </source>
</evidence>
<gene>
    <name evidence="1" type="ORF">SAMN05216372_105411</name>
</gene>
<dbReference type="Proteomes" id="UP000243950">
    <property type="component" value="Unassembled WGS sequence"/>
</dbReference>
<dbReference type="EMBL" id="FOMO01000005">
    <property type="protein sequence ID" value="SFD92977.1"/>
    <property type="molecule type" value="Genomic_DNA"/>
</dbReference>
<reference evidence="2" key="1">
    <citation type="submission" date="2016-10" db="EMBL/GenBank/DDBJ databases">
        <authorList>
            <person name="Varghese N."/>
            <person name="Submissions S."/>
        </authorList>
    </citation>
    <scope>NUCLEOTIDE SEQUENCE [LARGE SCALE GENOMIC DNA]</scope>
    <source>
        <strain evidence="2">JCM 2783</strain>
    </source>
</reference>
<sequence length="39" mass="3859">MNDETPSSVIATLIGSGIALLLLAAGANATPDLLLALTH</sequence>
<keyword evidence="2" id="KW-1185">Reference proteome</keyword>
<proteinExistence type="predicted"/>
<protein>
    <submittedName>
        <fullName evidence="1">Uncharacterized protein</fullName>
    </submittedName>
</protein>
<dbReference type="AlphaFoldDB" id="A0A1I1WCV2"/>
<organism evidence="1 2">
    <name type="scientific">Pseudomonas straminea</name>
    <dbReference type="NCBI Taxonomy" id="47882"/>
    <lineage>
        <taxon>Bacteria</taxon>
        <taxon>Pseudomonadati</taxon>
        <taxon>Pseudomonadota</taxon>
        <taxon>Gammaproteobacteria</taxon>
        <taxon>Pseudomonadales</taxon>
        <taxon>Pseudomonadaceae</taxon>
        <taxon>Phytopseudomonas</taxon>
    </lineage>
</organism>
<name>A0A1I1WCV2_PSEOC</name>